<keyword evidence="3" id="KW-1185">Reference proteome</keyword>
<dbReference type="AlphaFoldDB" id="A0A8J2YR84"/>
<gene>
    <name evidence="2" type="ORF">GCM10011611_11520</name>
</gene>
<dbReference type="Pfam" id="PF21006">
    <property type="entry name" value="NHase_beta_N"/>
    <property type="match status" value="1"/>
</dbReference>
<protein>
    <recommendedName>
        <fullName evidence="1">Nitrile hydratase beta subunit-like N-terminal domain-containing protein</fullName>
    </recommendedName>
</protein>
<accession>A0A8J2YR84</accession>
<dbReference type="RefSeq" id="WP_189043409.1">
    <property type="nucleotide sequence ID" value="NZ_BMJQ01000002.1"/>
</dbReference>
<comment type="caution">
    <text evidence="2">The sequence shown here is derived from an EMBL/GenBank/DDBJ whole genome shotgun (WGS) entry which is preliminary data.</text>
</comment>
<reference evidence="2" key="1">
    <citation type="journal article" date="2014" name="Int. J. Syst. Evol. Microbiol.">
        <title>Complete genome sequence of Corynebacterium casei LMG S-19264T (=DSM 44701T), isolated from a smear-ripened cheese.</title>
        <authorList>
            <consortium name="US DOE Joint Genome Institute (JGI-PGF)"/>
            <person name="Walter F."/>
            <person name="Albersmeier A."/>
            <person name="Kalinowski J."/>
            <person name="Ruckert C."/>
        </authorList>
    </citation>
    <scope>NUCLEOTIDE SEQUENCE</scope>
    <source>
        <strain evidence="2">CGMCC 1.15725</strain>
    </source>
</reference>
<reference evidence="2" key="2">
    <citation type="submission" date="2020-09" db="EMBL/GenBank/DDBJ databases">
        <authorList>
            <person name="Sun Q."/>
            <person name="Zhou Y."/>
        </authorList>
    </citation>
    <scope>NUCLEOTIDE SEQUENCE</scope>
    <source>
        <strain evidence="2">CGMCC 1.15725</strain>
    </source>
</reference>
<dbReference type="InterPro" id="IPR049054">
    <property type="entry name" value="CN_hydtase_beta-like_N"/>
</dbReference>
<proteinExistence type="predicted"/>
<dbReference type="EMBL" id="BMJQ01000002">
    <property type="protein sequence ID" value="GGF07720.1"/>
    <property type="molecule type" value="Genomic_DNA"/>
</dbReference>
<dbReference type="Proteomes" id="UP000646365">
    <property type="component" value="Unassembled WGS sequence"/>
</dbReference>
<dbReference type="Gene3D" id="1.10.472.20">
    <property type="entry name" value="Nitrile hydratase, beta subunit"/>
    <property type="match status" value="1"/>
</dbReference>
<dbReference type="SUPFAM" id="SSF50090">
    <property type="entry name" value="Electron transport accessory proteins"/>
    <property type="match status" value="1"/>
</dbReference>
<evidence type="ECO:0000313" key="2">
    <source>
        <dbReference type="EMBL" id="GGF07720.1"/>
    </source>
</evidence>
<evidence type="ECO:0000259" key="1">
    <source>
        <dbReference type="Pfam" id="PF21006"/>
    </source>
</evidence>
<dbReference type="InterPro" id="IPR008990">
    <property type="entry name" value="Elect_transpt_acc-like_dom_sf"/>
</dbReference>
<organism evidence="2 3">
    <name type="scientific">Aliidongia dinghuensis</name>
    <dbReference type="NCBI Taxonomy" id="1867774"/>
    <lineage>
        <taxon>Bacteria</taxon>
        <taxon>Pseudomonadati</taxon>
        <taxon>Pseudomonadota</taxon>
        <taxon>Alphaproteobacteria</taxon>
        <taxon>Rhodospirillales</taxon>
        <taxon>Dongiaceae</taxon>
        <taxon>Aliidongia</taxon>
    </lineage>
</organism>
<dbReference type="InterPro" id="IPR042262">
    <property type="entry name" value="CN_hydtase_beta_C"/>
</dbReference>
<feature type="domain" description="Nitrile hydratase beta subunit-like N-terminal" evidence="1">
    <location>
        <begin position="1"/>
        <end position="102"/>
    </location>
</feature>
<sequence>MRSHHDMGGLEAGPVVPSEHDYAPWEKRVDALMMLLSARGLLKVDELRRNIEAIGPEAYDRMSYYERWITSITQTLLQRGVLTSDELGRRMEEMKARHAAEQAQ</sequence>
<name>A0A8J2YR84_9PROT</name>
<evidence type="ECO:0000313" key="3">
    <source>
        <dbReference type="Proteomes" id="UP000646365"/>
    </source>
</evidence>